<protein>
    <submittedName>
        <fullName evidence="2">Uncharacterized protein</fullName>
    </submittedName>
</protein>
<organism evidence="2 3">
    <name type="scientific">Psilocybe cyanescens</name>
    <dbReference type="NCBI Taxonomy" id="93625"/>
    <lineage>
        <taxon>Eukaryota</taxon>
        <taxon>Fungi</taxon>
        <taxon>Dikarya</taxon>
        <taxon>Basidiomycota</taxon>
        <taxon>Agaricomycotina</taxon>
        <taxon>Agaricomycetes</taxon>
        <taxon>Agaricomycetidae</taxon>
        <taxon>Agaricales</taxon>
        <taxon>Agaricineae</taxon>
        <taxon>Strophariaceae</taxon>
        <taxon>Psilocybe</taxon>
    </lineage>
</organism>
<feature type="region of interest" description="Disordered" evidence="1">
    <location>
        <begin position="20"/>
        <end position="53"/>
    </location>
</feature>
<gene>
    <name evidence="2" type="ORF">CVT25_008663</name>
</gene>
<comment type="caution">
    <text evidence="2">The sequence shown here is derived from an EMBL/GenBank/DDBJ whole genome shotgun (WGS) entry which is preliminary data.</text>
</comment>
<keyword evidence="3" id="KW-1185">Reference proteome</keyword>
<evidence type="ECO:0000313" key="3">
    <source>
        <dbReference type="Proteomes" id="UP000283269"/>
    </source>
</evidence>
<dbReference type="InParanoid" id="A0A409XNT4"/>
<dbReference type="AlphaFoldDB" id="A0A409XNT4"/>
<evidence type="ECO:0000313" key="2">
    <source>
        <dbReference type="EMBL" id="PPQ92442.1"/>
    </source>
</evidence>
<accession>A0A409XNT4</accession>
<feature type="compositionally biased region" description="Acidic residues" evidence="1">
    <location>
        <begin position="20"/>
        <end position="29"/>
    </location>
</feature>
<proteinExistence type="predicted"/>
<dbReference type="Proteomes" id="UP000283269">
    <property type="component" value="Unassembled WGS sequence"/>
</dbReference>
<evidence type="ECO:0000256" key="1">
    <source>
        <dbReference type="SAM" id="MobiDB-lite"/>
    </source>
</evidence>
<name>A0A409XNT4_PSICY</name>
<reference evidence="2 3" key="1">
    <citation type="journal article" date="2018" name="Evol. Lett.">
        <title>Horizontal gene cluster transfer increased hallucinogenic mushroom diversity.</title>
        <authorList>
            <person name="Reynolds H.T."/>
            <person name="Vijayakumar V."/>
            <person name="Gluck-Thaler E."/>
            <person name="Korotkin H.B."/>
            <person name="Matheny P.B."/>
            <person name="Slot J.C."/>
        </authorList>
    </citation>
    <scope>NUCLEOTIDE SEQUENCE [LARGE SCALE GENOMIC DNA]</scope>
    <source>
        <strain evidence="2 3">2631</strain>
    </source>
</reference>
<sequence length="178" mass="20312">MPLEIMQRNDLYIRSGSNDEETYFNEEPDSYLQDPGSTPASNMRAANGNPPQRSKVIHNFQHDLEPLLPVWSITARIDHGPCTSWATTIFQNIGDPSFDRSKFFIHDEKQDSADPLDSILPSSISFLKEPINRMRSPLLSHHLGREERRNLKDIGSFAKIENNFHAAFNTVHTHKDPS</sequence>
<dbReference type="EMBL" id="NHYD01001045">
    <property type="protein sequence ID" value="PPQ92442.1"/>
    <property type="molecule type" value="Genomic_DNA"/>
</dbReference>